<feature type="transmembrane region" description="Helical" evidence="9">
    <location>
        <begin position="39"/>
        <end position="58"/>
    </location>
</feature>
<dbReference type="NCBIfam" id="TIGR00931">
    <property type="entry name" value="antiport_nhaC"/>
    <property type="match status" value="1"/>
</dbReference>
<feature type="transmembrane region" description="Helical" evidence="9">
    <location>
        <begin position="70"/>
        <end position="94"/>
    </location>
</feature>
<feature type="transmembrane region" description="Helical" evidence="9">
    <location>
        <begin position="353"/>
        <end position="380"/>
    </location>
</feature>
<reference evidence="11 12" key="1">
    <citation type="submission" date="2016-10" db="EMBL/GenBank/DDBJ databases">
        <authorList>
            <person name="de Groot N.N."/>
        </authorList>
    </citation>
    <scope>NUCLEOTIDE SEQUENCE [LARGE SCALE GENOMIC DNA]</scope>
    <source>
        <strain evidence="11 12">APO</strain>
    </source>
</reference>
<evidence type="ECO:0000256" key="6">
    <source>
        <dbReference type="ARBA" id="ARBA00022989"/>
    </source>
</evidence>
<dbReference type="PANTHER" id="PTHR33451:SF3">
    <property type="entry name" value="MALATE-2H(+)_NA(+)-LACTATE ANTIPORTER"/>
    <property type="match status" value="1"/>
</dbReference>
<evidence type="ECO:0000256" key="4">
    <source>
        <dbReference type="ARBA" id="ARBA00022475"/>
    </source>
</evidence>
<comment type="subcellular location">
    <subcellularLocation>
        <location evidence="1">Cell membrane</location>
        <topology evidence="1">Multi-pass membrane protein</topology>
    </subcellularLocation>
</comment>
<evidence type="ECO:0000256" key="3">
    <source>
        <dbReference type="ARBA" id="ARBA00022449"/>
    </source>
</evidence>
<dbReference type="RefSeq" id="WP_093311281.1">
    <property type="nucleotide sequence ID" value="NZ_FNPV01000002.1"/>
</dbReference>
<keyword evidence="7 9" id="KW-0472">Membrane</keyword>
<feature type="transmembrane region" description="Helical" evidence="9">
    <location>
        <begin position="12"/>
        <end position="33"/>
    </location>
</feature>
<protein>
    <submittedName>
        <fullName evidence="11">Na+:H+ antiporter, NhaC family</fullName>
    </submittedName>
</protein>
<feature type="transmembrane region" description="Helical" evidence="9">
    <location>
        <begin position="234"/>
        <end position="256"/>
    </location>
</feature>
<evidence type="ECO:0000256" key="9">
    <source>
        <dbReference type="SAM" id="Phobius"/>
    </source>
</evidence>
<name>A0A1H3KE60_9FIRM</name>
<organism evidence="11 12">
    <name type="scientific">Tindallia californiensis</name>
    <dbReference type="NCBI Taxonomy" id="159292"/>
    <lineage>
        <taxon>Bacteria</taxon>
        <taxon>Bacillati</taxon>
        <taxon>Bacillota</taxon>
        <taxon>Clostridia</taxon>
        <taxon>Peptostreptococcales</taxon>
        <taxon>Tindalliaceae</taxon>
        <taxon>Tindallia</taxon>
    </lineage>
</organism>
<dbReference type="InterPro" id="IPR004770">
    <property type="entry name" value="Na/H_antiport_NhaC"/>
</dbReference>
<feature type="transmembrane region" description="Helical" evidence="9">
    <location>
        <begin position="100"/>
        <end position="126"/>
    </location>
</feature>
<keyword evidence="2" id="KW-0813">Transport</keyword>
<feature type="domain" description="Na+/H+ antiporter NhaC-like C-terminal" evidence="10">
    <location>
        <begin position="163"/>
        <end position="456"/>
    </location>
</feature>
<evidence type="ECO:0000256" key="7">
    <source>
        <dbReference type="ARBA" id="ARBA00023136"/>
    </source>
</evidence>
<evidence type="ECO:0000259" key="10">
    <source>
        <dbReference type="Pfam" id="PF03553"/>
    </source>
</evidence>
<gene>
    <name evidence="11" type="ORF">SAMN05192546_102324</name>
</gene>
<keyword evidence="5 9" id="KW-0812">Transmembrane</keyword>
<dbReference type="GO" id="GO:0005886">
    <property type="term" value="C:plasma membrane"/>
    <property type="evidence" value="ECO:0007669"/>
    <property type="project" value="UniProtKB-SubCell"/>
</dbReference>
<dbReference type="Proteomes" id="UP000199230">
    <property type="component" value="Unassembled WGS sequence"/>
</dbReference>
<keyword evidence="12" id="KW-1185">Reference proteome</keyword>
<dbReference type="EMBL" id="FNPV01000002">
    <property type="protein sequence ID" value="SDY50366.1"/>
    <property type="molecule type" value="Genomic_DNA"/>
</dbReference>
<comment type="similarity">
    <text evidence="8">Belongs to the NhaC Na(+)/H(+) (TC 2.A.35) antiporter family.</text>
</comment>
<dbReference type="PANTHER" id="PTHR33451">
    <property type="entry name" value="MALATE-2H(+)/NA(+)-LACTATE ANTIPORTER"/>
    <property type="match status" value="1"/>
</dbReference>
<feature type="transmembrane region" description="Helical" evidence="9">
    <location>
        <begin position="262"/>
        <end position="279"/>
    </location>
</feature>
<dbReference type="OrthoDB" id="9762978at2"/>
<dbReference type="STRING" id="159292.SAMN05192546_102324"/>
<dbReference type="InterPro" id="IPR018461">
    <property type="entry name" value="Na/H_Antiport_NhaC-like_C"/>
</dbReference>
<evidence type="ECO:0000256" key="1">
    <source>
        <dbReference type="ARBA" id="ARBA00004651"/>
    </source>
</evidence>
<feature type="transmembrane region" description="Helical" evidence="9">
    <location>
        <begin position="195"/>
        <end position="213"/>
    </location>
</feature>
<sequence length="471" mass="49785">MLESKEPKKANLGQALFVIVFLIAVLFVSLVLMGADPHVPLIIATIAAGLIGIVSLGFKWSDLEEAMIQSISMAMQAVLILMVIGSVIGTWILSGTVPSMIYYGLQILSPGIFLVATAIICSVVSISTGSSWTTAGTVGIALLGVGIGLGIPIGMVAGAIVSGAYFGDKLSPLSDTTNLAPAMAGATLFDHIRSMIWTTIPAFIISIILYGILGSRYAGQELNAEEINMMLSAIGDNFMISPMLFIPPIVVIIIVIKKVPALPGLLSGVILGGIFAAIFQGASLGDVIEAAHYGFSMDSGYEVVDSLLSRGGLDGMMWTISLILIALCFGGILEKTGMLHAIGDFILRFAKGTGSLVAATVLTCFAVNFLAGEQYIALVIPGRMYRDTYKEKGIHPKILSRALEGGGTITSALIPWNTCGVFMWGTLGVHPFVYAPYAFLNLITPIVNIVYGFTGWTIEKCDDNEEATEVE</sequence>
<proteinExistence type="inferred from homology"/>
<evidence type="ECO:0000313" key="12">
    <source>
        <dbReference type="Proteomes" id="UP000199230"/>
    </source>
</evidence>
<keyword evidence="3" id="KW-0050">Antiport</keyword>
<evidence type="ECO:0000313" key="11">
    <source>
        <dbReference type="EMBL" id="SDY50366.1"/>
    </source>
</evidence>
<dbReference type="InterPro" id="IPR052180">
    <property type="entry name" value="NhaC_Na-H+_Antiporter"/>
</dbReference>
<keyword evidence="4" id="KW-1003">Cell membrane</keyword>
<accession>A0A1H3KE60</accession>
<dbReference type="Pfam" id="PF03553">
    <property type="entry name" value="Na_H_antiporter"/>
    <property type="match status" value="1"/>
</dbReference>
<dbReference type="AlphaFoldDB" id="A0A1H3KE60"/>
<evidence type="ECO:0000256" key="8">
    <source>
        <dbReference type="ARBA" id="ARBA00038435"/>
    </source>
</evidence>
<evidence type="ECO:0000256" key="5">
    <source>
        <dbReference type="ARBA" id="ARBA00022692"/>
    </source>
</evidence>
<feature type="transmembrane region" description="Helical" evidence="9">
    <location>
        <begin position="138"/>
        <end position="166"/>
    </location>
</feature>
<dbReference type="GO" id="GO:0015297">
    <property type="term" value="F:antiporter activity"/>
    <property type="evidence" value="ECO:0007669"/>
    <property type="project" value="UniProtKB-KW"/>
</dbReference>
<evidence type="ECO:0000256" key="2">
    <source>
        <dbReference type="ARBA" id="ARBA00022448"/>
    </source>
</evidence>
<feature type="transmembrane region" description="Helical" evidence="9">
    <location>
        <begin position="315"/>
        <end position="333"/>
    </location>
</feature>
<keyword evidence="6 9" id="KW-1133">Transmembrane helix</keyword>